<dbReference type="SUPFAM" id="SSF46785">
    <property type="entry name" value="Winged helix' DNA-binding domain"/>
    <property type="match status" value="1"/>
</dbReference>
<dbReference type="PANTHER" id="PTHR44846:SF1">
    <property type="entry name" value="MANNOSYL-D-GLYCERATE TRANSPORT_METABOLISM SYSTEM REPRESSOR MNGR-RELATED"/>
    <property type="match status" value="1"/>
</dbReference>
<dbReference type="OrthoDB" id="9794015at2"/>
<dbReference type="SMART" id="SM00345">
    <property type="entry name" value="HTH_GNTR"/>
    <property type="match status" value="1"/>
</dbReference>
<dbReference type="CDD" id="cd07377">
    <property type="entry name" value="WHTH_GntR"/>
    <property type="match status" value="1"/>
</dbReference>
<evidence type="ECO:0000259" key="4">
    <source>
        <dbReference type="PROSITE" id="PS50949"/>
    </source>
</evidence>
<keyword evidence="3" id="KW-0804">Transcription</keyword>
<evidence type="ECO:0000256" key="1">
    <source>
        <dbReference type="ARBA" id="ARBA00023015"/>
    </source>
</evidence>
<name>A0A4R6B0U2_9RHOB</name>
<evidence type="ECO:0000313" key="5">
    <source>
        <dbReference type="EMBL" id="TDL90751.1"/>
    </source>
</evidence>
<dbReference type="Pfam" id="PF07702">
    <property type="entry name" value="UTRA"/>
    <property type="match status" value="1"/>
</dbReference>
<protein>
    <submittedName>
        <fullName evidence="5">GntR family transcriptional regulator</fullName>
    </submittedName>
</protein>
<dbReference type="EMBL" id="SMZO01000006">
    <property type="protein sequence ID" value="TDL90751.1"/>
    <property type="molecule type" value="Genomic_DNA"/>
</dbReference>
<accession>A0A4R6B0U2</accession>
<evidence type="ECO:0000313" key="6">
    <source>
        <dbReference type="Proteomes" id="UP000294562"/>
    </source>
</evidence>
<dbReference type="GO" id="GO:0003677">
    <property type="term" value="F:DNA binding"/>
    <property type="evidence" value="ECO:0007669"/>
    <property type="project" value="UniProtKB-KW"/>
</dbReference>
<dbReference type="GO" id="GO:0003700">
    <property type="term" value="F:DNA-binding transcription factor activity"/>
    <property type="evidence" value="ECO:0007669"/>
    <property type="project" value="InterPro"/>
</dbReference>
<sequence>MNTDRSALPKYQQLAELLLREIAAGRLRVGDRLPPERAMADDLGVAVGTLRKALASLTEKGVIARHHGSGNYIKNSGQLLGIYSFFRLERIDGGGLPRARVLTAERMKKPHGLPTFGAHDEAIRIRRLRLLDDVIVAAEEIWLDGDYAEHLAPEDLSESLYLYYREHLGLWIVGVEDRIGVGEVPDWAVAIGLAESAACGLVERVSLAQNGTRAEVSHTWFNPDRARYVSRSG</sequence>
<dbReference type="PROSITE" id="PS50949">
    <property type="entry name" value="HTH_GNTR"/>
    <property type="match status" value="1"/>
</dbReference>
<keyword evidence="1" id="KW-0805">Transcription regulation</keyword>
<dbReference type="RefSeq" id="WP_133341665.1">
    <property type="nucleotide sequence ID" value="NZ_SMZO01000006.1"/>
</dbReference>
<dbReference type="GO" id="GO:0045892">
    <property type="term" value="P:negative regulation of DNA-templated transcription"/>
    <property type="evidence" value="ECO:0007669"/>
    <property type="project" value="TreeGrafter"/>
</dbReference>
<dbReference type="InterPro" id="IPR036390">
    <property type="entry name" value="WH_DNA-bd_sf"/>
</dbReference>
<reference evidence="5 6" key="1">
    <citation type="submission" date="2019-03" db="EMBL/GenBank/DDBJ databases">
        <title>Rhodobacteraceae bacterium SM1902, a new member of the family Rhodobacteraceae isolated from Yantai.</title>
        <authorList>
            <person name="Sun Y."/>
        </authorList>
    </citation>
    <scope>NUCLEOTIDE SEQUENCE [LARGE SCALE GENOMIC DNA]</scope>
    <source>
        <strain evidence="5 6">SM1902</strain>
    </source>
</reference>
<evidence type="ECO:0000256" key="3">
    <source>
        <dbReference type="ARBA" id="ARBA00023163"/>
    </source>
</evidence>
<dbReference type="SMART" id="SM00866">
    <property type="entry name" value="UTRA"/>
    <property type="match status" value="1"/>
</dbReference>
<organism evidence="5 6">
    <name type="scientific">Meridianimarinicoccus aquatilis</name>
    <dbReference type="NCBI Taxonomy" id="2552766"/>
    <lineage>
        <taxon>Bacteria</taxon>
        <taxon>Pseudomonadati</taxon>
        <taxon>Pseudomonadota</taxon>
        <taxon>Alphaproteobacteria</taxon>
        <taxon>Rhodobacterales</taxon>
        <taxon>Paracoccaceae</taxon>
        <taxon>Meridianimarinicoccus</taxon>
    </lineage>
</organism>
<dbReference type="InterPro" id="IPR000524">
    <property type="entry name" value="Tscrpt_reg_HTH_GntR"/>
</dbReference>
<keyword evidence="2" id="KW-0238">DNA-binding</keyword>
<comment type="caution">
    <text evidence="5">The sequence shown here is derived from an EMBL/GenBank/DDBJ whole genome shotgun (WGS) entry which is preliminary data.</text>
</comment>
<dbReference type="Gene3D" id="3.40.1410.10">
    <property type="entry name" value="Chorismate lyase-like"/>
    <property type="match status" value="1"/>
</dbReference>
<dbReference type="SUPFAM" id="SSF64288">
    <property type="entry name" value="Chorismate lyase-like"/>
    <property type="match status" value="1"/>
</dbReference>
<dbReference type="Pfam" id="PF00392">
    <property type="entry name" value="GntR"/>
    <property type="match status" value="1"/>
</dbReference>
<keyword evidence="6" id="KW-1185">Reference proteome</keyword>
<dbReference type="InterPro" id="IPR028978">
    <property type="entry name" value="Chorismate_lyase_/UTRA_dom_sf"/>
</dbReference>
<feature type="domain" description="HTH gntR-type" evidence="4">
    <location>
        <begin position="8"/>
        <end position="76"/>
    </location>
</feature>
<dbReference type="InterPro" id="IPR011663">
    <property type="entry name" value="UTRA"/>
</dbReference>
<dbReference type="InterPro" id="IPR050679">
    <property type="entry name" value="Bact_HTH_transcr_reg"/>
</dbReference>
<dbReference type="Gene3D" id="1.10.10.10">
    <property type="entry name" value="Winged helix-like DNA-binding domain superfamily/Winged helix DNA-binding domain"/>
    <property type="match status" value="1"/>
</dbReference>
<dbReference type="InterPro" id="IPR036388">
    <property type="entry name" value="WH-like_DNA-bd_sf"/>
</dbReference>
<dbReference type="PANTHER" id="PTHR44846">
    <property type="entry name" value="MANNOSYL-D-GLYCERATE TRANSPORT/METABOLISM SYSTEM REPRESSOR MNGR-RELATED"/>
    <property type="match status" value="1"/>
</dbReference>
<gene>
    <name evidence="5" type="ORF">E2L05_04370</name>
</gene>
<proteinExistence type="predicted"/>
<dbReference type="Proteomes" id="UP000294562">
    <property type="component" value="Unassembled WGS sequence"/>
</dbReference>
<evidence type="ECO:0000256" key="2">
    <source>
        <dbReference type="ARBA" id="ARBA00023125"/>
    </source>
</evidence>
<dbReference type="AlphaFoldDB" id="A0A4R6B0U2"/>